<comment type="caution">
    <text evidence="2">The sequence shown here is derived from an EMBL/GenBank/DDBJ whole genome shotgun (WGS) entry which is preliminary data.</text>
</comment>
<evidence type="ECO:0008006" key="4">
    <source>
        <dbReference type="Google" id="ProtNLM"/>
    </source>
</evidence>
<evidence type="ECO:0000313" key="3">
    <source>
        <dbReference type="Proteomes" id="UP000010729"/>
    </source>
</evidence>
<keyword evidence="3" id="KW-1185">Reference proteome</keyword>
<gene>
    <name evidence="2" type="ORF">D477_020778</name>
</gene>
<feature type="transmembrane region" description="Helical" evidence="1">
    <location>
        <begin position="60"/>
        <end position="79"/>
    </location>
</feature>
<dbReference type="AlphaFoldDB" id="N1UPJ1"/>
<accession>N1UPJ1</accession>
<evidence type="ECO:0000256" key="1">
    <source>
        <dbReference type="SAM" id="Phobius"/>
    </source>
</evidence>
<evidence type="ECO:0000313" key="2">
    <source>
        <dbReference type="EMBL" id="EMY32321.1"/>
    </source>
</evidence>
<dbReference type="OrthoDB" id="582306at2"/>
<dbReference type="RefSeq" id="WP_005274772.1">
    <property type="nucleotide sequence ID" value="NZ_ANPE02000291.1"/>
</dbReference>
<reference evidence="2 3" key="1">
    <citation type="journal article" date="2013" name="Genome Announc.">
        <title>Draft Genome Sequence of Arthrobacter crystallopoietes Strain BAB-32, Revealing Genes for Bioremediation.</title>
        <authorList>
            <person name="Joshi M.N."/>
            <person name="Pandit A.S."/>
            <person name="Sharma A."/>
            <person name="Pandya R.V."/>
            <person name="Desai S.M."/>
            <person name="Saxena A.K."/>
            <person name="Bagatharia S.B."/>
        </authorList>
    </citation>
    <scope>NUCLEOTIDE SEQUENCE [LARGE SCALE GENOMIC DNA]</scope>
    <source>
        <strain evidence="2 3">BAB-32</strain>
    </source>
</reference>
<keyword evidence="1" id="KW-1133">Transmembrane helix</keyword>
<feature type="transmembrane region" description="Helical" evidence="1">
    <location>
        <begin position="24"/>
        <end position="45"/>
    </location>
</feature>
<feature type="transmembrane region" description="Helical" evidence="1">
    <location>
        <begin position="115"/>
        <end position="133"/>
    </location>
</feature>
<feature type="transmembrane region" description="Helical" evidence="1">
    <location>
        <begin position="91"/>
        <end position="109"/>
    </location>
</feature>
<proteinExistence type="predicted"/>
<organism evidence="2 3">
    <name type="scientific">Arthrobacter crystallopoietes BAB-32</name>
    <dbReference type="NCBI Taxonomy" id="1246476"/>
    <lineage>
        <taxon>Bacteria</taxon>
        <taxon>Bacillati</taxon>
        <taxon>Actinomycetota</taxon>
        <taxon>Actinomycetes</taxon>
        <taxon>Micrococcales</taxon>
        <taxon>Micrococcaceae</taxon>
        <taxon>Crystallibacter</taxon>
    </lineage>
</organism>
<sequence length="146" mass="16343">MHTTELTAPAVTRRSAIWNFTRHYLEMVAAMIVGMVALAPVWNWLFDALGVAALFDRPDLGSLVMATNMTIAMSAWMKFRGHGWAPITEMAAAMYLPFIALFFPLWAGLIDGHTLMTLGHVLMLPAMALAMLLRRAEYTRPHGHHH</sequence>
<keyword evidence="1" id="KW-0472">Membrane</keyword>
<name>N1UPJ1_9MICC</name>
<dbReference type="EMBL" id="ANPE02000291">
    <property type="protein sequence ID" value="EMY32321.1"/>
    <property type="molecule type" value="Genomic_DNA"/>
</dbReference>
<protein>
    <recommendedName>
        <fullName evidence="4">Flagellar biosynthetic protein FliP</fullName>
    </recommendedName>
</protein>
<dbReference type="Proteomes" id="UP000010729">
    <property type="component" value="Unassembled WGS sequence"/>
</dbReference>
<keyword evidence="1" id="KW-0812">Transmembrane</keyword>